<dbReference type="Proteomes" id="UP000060487">
    <property type="component" value="Unassembled WGS sequence"/>
</dbReference>
<sequence>MDKAIDKHGREDGFLVIEILIAGLILTASIASTMYLFRIGFESLARVKGSNIIASKVPQAVNYLRAFAVKSAHGKDTLGDGVDISWDTELQRQGTPSILINAQTQYDIYLYRVDFKLTYDTLSRDYRIVLFKYKPKSGNSDDIP</sequence>
<keyword evidence="1" id="KW-0812">Transmembrane</keyword>
<organism evidence="2 3">
    <name type="scientific">Candidatus Magnetominusculus xianensis</name>
    <dbReference type="NCBI Taxonomy" id="1748249"/>
    <lineage>
        <taxon>Bacteria</taxon>
        <taxon>Pseudomonadati</taxon>
        <taxon>Nitrospirota</taxon>
        <taxon>Nitrospiria</taxon>
        <taxon>Nitrospirales</taxon>
        <taxon>Nitrospiraceae</taxon>
        <taxon>Candidatus Magnetominusculus</taxon>
    </lineage>
</organism>
<evidence type="ECO:0000313" key="3">
    <source>
        <dbReference type="Proteomes" id="UP000060487"/>
    </source>
</evidence>
<keyword evidence="1" id="KW-1133">Transmembrane helix</keyword>
<accession>A0ABR5SJ66</accession>
<keyword evidence="3" id="KW-1185">Reference proteome</keyword>
<evidence type="ECO:0000313" key="2">
    <source>
        <dbReference type="EMBL" id="KWT90989.1"/>
    </source>
</evidence>
<evidence type="ECO:0008006" key="4">
    <source>
        <dbReference type="Google" id="ProtNLM"/>
    </source>
</evidence>
<reference evidence="2 3" key="1">
    <citation type="submission" date="2015-11" db="EMBL/GenBank/DDBJ databases">
        <authorList>
            <person name="Lin W."/>
        </authorList>
    </citation>
    <scope>NUCLEOTIDE SEQUENCE [LARGE SCALE GENOMIC DNA]</scope>
    <source>
        <strain evidence="2 3">HCH-1</strain>
    </source>
</reference>
<gene>
    <name evidence="2" type="ORF">ASN18_1073</name>
</gene>
<proteinExistence type="predicted"/>
<name>A0ABR5SJ66_9BACT</name>
<evidence type="ECO:0000256" key="1">
    <source>
        <dbReference type="SAM" id="Phobius"/>
    </source>
</evidence>
<dbReference type="EMBL" id="LNQR01000034">
    <property type="protein sequence ID" value="KWT90989.1"/>
    <property type="molecule type" value="Genomic_DNA"/>
</dbReference>
<protein>
    <recommendedName>
        <fullName evidence="4">Prepilin-type N-terminal cleavage/methylation domain-containing protein</fullName>
    </recommendedName>
</protein>
<dbReference type="RefSeq" id="WP_085051716.1">
    <property type="nucleotide sequence ID" value="NZ_LNQR01000034.1"/>
</dbReference>
<comment type="caution">
    <text evidence="2">The sequence shown here is derived from an EMBL/GenBank/DDBJ whole genome shotgun (WGS) entry which is preliminary data.</text>
</comment>
<keyword evidence="1" id="KW-0472">Membrane</keyword>
<feature type="transmembrane region" description="Helical" evidence="1">
    <location>
        <begin position="14"/>
        <end position="37"/>
    </location>
</feature>